<dbReference type="AlphaFoldDB" id="A0A0A9AIL3"/>
<accession>A0A0A9AIL3</accession>
<reference evidence="1" key="2">
    <citation type="journal article" date="2015" name="Data Brief">
        <title>Shoot transcriptome of the giant reed, Arundo donax.</title>
        <authorList>
            <person name="Barrero R.A."/>
            <person name="Guerrero F.D."/>
            <person name="Moolhuijzen P."/>
            <person name="Goolsby J.A."/>
            <person name="Tidwell J."/>
            <person name="Bellgard S.E."/>
            <person name="Bellgard M.I."/>
        </authorList>
    </citation>
    <scope>NUCLEOTIDE SEQUENCE</scope>
    <source>
        <tissue evidence="1">Shoot tissue taken approximately 20 cm above the soil surface</tissue>
    </source>
</reference>
<reference evidence="1" key="1">
    <citation type="submission" date="2014-09" db="EMBL/GenBank/DDBJ databases">
        <authorList>
            <person name="Magalhaes I.L.F."/>
            <person name="Oliveira U."/>
            <person name="Santos F.R."/>
            <person name="Vidigal T.H.D.A."/>
            <person name="Brescovit A.D."/>
            <person name="Santos A.J."/>
        </authorList>
    </citation>
    <scope>NUCLEOTIDE SEQUENCE</scope>
    <source>
        <tissue evidence="1">Shoot tissue taken approximately 20 cm above the soil surface</tissue>
    </source>
</reference>
<name>A0A0A9AIL3_ARUDO</name>
<sequence>MNGAKTVVGAWFTKPVGNRSYRTNQAKSILYPSGLPNLVTVAISVF</sequence>
<evidence type="ECO:0000313" key="1">
    <source>
        <dbReference type="EMBL" id="JAD50991.1"/>
    </source>
</evidence>
<organism evidence="1">
    <name type="scientific">Arundo donax</name>
    <name type="common">Giant reed</name>
    <name type="synonym">Donax arundinaceus</name>
    <dbReference type="NCBI Taxonomy" id="35708"/>
    <lineage>
        <taxon>Eukaryota</taxon>
        <taxon>Viridiplantae</taxon>
        <taxon>Streptophyta</taxon>
        <taxon>Embryophyta</taxon>
        <taxon>Tracheophyta</taxon>
        <taxon>Spermatophyta</taxon>
        <taxon>Magnoliopsida</taxon>
        <taxon>Liliopsida</taxon>
        <taxon>Poales</taxon>
        <taxon>Poaceae</taxon>
        <taxon>PACMAD clade</taxon>
        <taxon>Arundinoideae</taxon>
        <taxon>Arundineae</taxon>
        <taxon>Arundo</taxon>
    </lineage>
</organism>
<protein>
    <submittedName>
        <fullName evidence="1">Uncharacterized protein</fullName>
    </submittedName>
</protein>
<dbReference type="EMBL" id="GBRH01246904">
    <property type="protein sequence ID" value="JAD50991.1"/>
    <property type="molecule type" value="Transcribed_RNA"/>
</dbReference>
<proteinExistence type="predicted"/>